<proteinExistence type="predicted"/>
<evidence type="ECO:0000313" key="5">
    <source>
        <dbReference type="EMBL" id="VEU42303.1"/>
    </source>
</evidence>
<feature type="compositionally biased region" description="Acidic residues" evidence="3">
    <location>
        <begin position="68"/>
        <end position="84"/>
    </location>
</feature>
<dbReference type="Pfam" id="PF06584">
    <property type="entry name" value="DIRP"/>
    <property type="match status" value="1"/>
</dbReference>
<dbReference type="Proteomes" id="UP000291116">
    <property type="component" value="Unassembled WGS sequence"/>
</dbReference>
<keyword evidence="6" id="KW-1185">Reference proteome</keyword>
<feature type="domain" description="DIRP" evidence="4">
    <location>
        <begin position="465"/>
        <end position="561"/>
    </location>
</feature>
<dbReference type="GO" id="GO:0005654">
    <property type="term" value="C:nucleoplasm"/>
    <property type="evidence" value="ECO:0007669"/>
    <property type="project" value="TreeGrafter"/>
</dbReference>
<evidence type="ECO:0000256" key="1">
    <source>
        <dbReference type="ARBA" id="ARBA00004123"/>
    </source>
</evidence>
<dbReference type="SMART" id="SM01135">
    <property type="entry name" value="DIRP"/>
    <property type="match status" value="1"/>
</dbReference>
<keyword evidence="2" id="KW-0539">Nucleus</keyword>
<protein>
    <recommendedName>
        <fullName evidence="4">DIRP domain-containing protein</fullName>
    </recommendedName>
</protein>
<dbReference type="GO" id="GO:0006357">
    <property type="term" value="P:regulation of transcription by RNA polymerase II"/>
    <property type="evidence" value="ECO:0007669"/>
    <property type="project" value="TreeGrafter"/>
</dbReference>
<dbReference type="AlphaFoldDB" id="A0A448ZJU1"/>
<feature type="compositionally biased region" description="Basic and acidic residues" evidence="3">
    <location>
        <begin position="58"/>
        <end position="67"/>
    </location>
</feature>
<dbReference type="InterPro" id="IPR010561">
    <property type="entry name" value="LIN-9/ALY1"/>
</dbReference>
<gene>
    <name evidence="5" type="ORF">PSNMU_V1.4_AUG-EV-PASAV3_0092600</name>
</gene>
<evidence type="ECO:0000313" key="6">
    <source>
        <dbReference type="Proteomes" id="UP000291116"/>
    </source>
</evidence>
<evidence type="ECO:0000259" key="4">
    <source>
        <dbReference type="SMART" id="SM01135"/>
    </source>
</evidence>
<dbReference type="GO" id="GO:0003677">
    <property type="term" value="F:DNA binding"/>
    <property type="evidence" value="ECO:0007669"/>
    <property type="project" value="TreeGrafter"/>
</dbReference>
<dbReference type="GO" id="GO:0017053">
    <property type="term" value="C:transcription repressor complex"/>
    <property type="evidence" value="ECO:0007669"/>
    <property type="project" value="InterPro"/>
</dbReference>
<feature type="compositionally biased region" description="Basic and acidic residues" evidence="3">
    <location>
        <begin position="38"/>
        <end position="49"/>
    </location>
</feature>
<dbReference type="GO" id="GO:0006351">
    <property type="term" value="P:DNA-templated transcription"/>
    <property type="evidence" value="ECO:0007669"/>
    <property type="project" value="InterPro"/>
</dbReference>
<reference evidence="5 6" key="1">
    <citation type="submission" date="2019-01" db="EMBL/GenBank/DDBJ databases">
        <authorList>
            <person name="Ferrante I. M."/>
        </authorList>
    </citation>
    <scope>NUCLEOTIDE SEQUENCE [LARGE SCALE GENOMIC DNA]</scope>
    <source>
        <strain evidence="5 6">B856</strain>
    </source>
</reference>
<organism evidence="5 6">
    <name type="scientific">Pseudo-nitzschia multistriata</name>
    <dbReference type="NCBI Taxonomy" id="183589"/>
    <lineage>
        <taxon>Eukaryota</taxon>
        <taxon>Sar</taxon>
        <taxon>Stramenopiles</taxon>
        <taxon>Ochrophyta</taxon>
        <taxon>Bacillariophyta</taxon>
        <taxon>Bacillariophyceae</taxon>
        <taxon>Bacillariophycidae</taxon>
        <taxon>Bacillariales</taxon>
        <taxon>Bacillariaceae</taxon>
        <taxon>Pseudo-nitzschia</taxon>
    </lineage>
</organism>
<feature type="region of interest" description="Disordered" evidence="3">
    <location>
        <begin position="250"/>
        <end position="290"/>
    </location>
</feature>
<evidence type="ECO:0000256" key="2">
    <source>
        <dbReference type="ARBA" id="ARBA00023242"/>
    </source>
</evidence>
<sequence length="893" mass="100994">MDGSLYSRDTEDEKSFESNEDNIFMTDRNVVGNANKKNSKDNDQSDNDNKSSAARSRRIADARKNSENAEDDDDNDNDKTDDENDKGNTSDNTIYSKKENDKKRKKLPLRKNLNDDTLIAIQNYLKSGDFYNNTLEYEEVAYFSSKIHRYTIERTRGRQGLLFQDGTIQNGDDLQGDIEPIVITEEDAAEELVYNQVYQKEEFHAVAMEFSKAVMDGALQMAKPTFVWHNKTANWLKRAAGMQRQYDPYETGENQQSRHLGSTYSEDSDDGEGETANGNSNGGGDIATKRVTRRRVKLTRYKRRQERFQKENENFRIISEVALELSKQPRNTDDCSDVYMTNPIATEINGESLYRFPTLEQTGLKRICMQNDITLENESGNESKESACESAVLPPVVARCGLEFRRRALNLEEVRRKHRKSRKGRGGGAGRGAQATNRLYAKKCKALMTVLSNKLARSWTIHEFFYNDLDREWYQIDGFIADLVRLGLPINSNTKLTKQEWSLIRRTIRPRPRLFSKRFIAEQLKKRNHHRALVRRLQQDPEVTEFSPISTGTHVTAYHIRGSTIGTGRVLLHDPKTHNYLIQFADRKLGCEVCPDSDVRVSLPTKATTAKAFSPQLYEPCRAFSADFSSEGDNTELVLPKDITGTQRDDEIDRELLNSVLAVTMEAFERKRAILQALERCATDEDNDTSKHATWLLANLDQINRTLKAASMHLQVLYGSLYGSPVSGTETPEIKREKMALRTELPKTNEFREFMASLASATDKIGEFAFSFLGDGNGDSSNKRLQSDFLDSAKLLLIANYLAETSSTLLASGIEKTIYSGMLNPALKSLLDNFVNNCLPSTSETLLVGKRLKEESGIEFELKQLGLAVGMLRAEVAIAADESRAFELNNAMA</sequence>
<evidence type="ECO:0000256" key="3">
    <source>
        <dbReference type="SAM" id="MobiDB-lite"/>
    </source>
</evidence>
<dbReference type="PANTHER" id="PTHR21689">
    <property type="entry name" value="LIN-9"/>
    <property type="match status" value="1"/>
</dbReference>
<accession>A0A448ZJU1</accession>
<dbReference type="EMBL" id="CAACVS010000432">
    <property type="protein sequence ID" value="VEU42303.1"/>
    <property type="molecule type" value="Genomic_DNA"/>
</dbReference>
<feature type="compositionally biased region" description="Basic and acidic residues" evidence="3">
    <location>
        <begin position="8"/>
        <end position="17"/>
    </location>
</feature>
<dbReference type="OrthoDB" id="47645at2759"/>
<feature type="region of interest" description="Disordered" evidence="3">
    <location>
        <begin position="1"/>
        <end position="108"/>
    </location>
</feature>
<dbReference type="PANTHER" id="PTHR21689:SF2">
    <property type="entry name" value="PROTEIN LIN-9 HOMOLOG"/>
    <property type="match status" value="1"/>
</dbReference>
<dbReference type="InterPro" id="IPR033471">
    <property type="entry name" value="DIRP"/>
</dbReference>
<feature type="compositionally biased region" description="Polar residues" evidence="3">
    <location>
        <begin position="252"/>
        <end position="265"/>
    </location>
</feature>
<comment type="subcellular location">
    <subcellularLocation>
        <location evidence="1">Nucleus</location>
    </subcellularLocation>
</comment>
<name>A0A448ZJU1_9STRA</name>
<dbReference type="GO" id="GO:0051726">
    <property type="term" value="P:regulation of cell cycle"/>
    <property type="evidence" value="ECO:0007669"/>
    <property type="project" value="TreeGrafter"/>
</dbReference>